<keyword evidence="2 3" id="KW-0808">Transferase</keyword>
<dbReference type="Pfam" id="PF00109">
    <property type="entry name" value="ketoacyl-synt"/>
    <property type="match status" value="1"/>
</dbReference>
<dbReference type="InterPro" id="IPR014031">
    <property type="entry name" value="Ketoacyl_synth_C"/>
</dbReference>
<dbReference type="Pfam" id="PF02801">
    <property type="entry name" value="Ketoacyl-synt_C"/>
    <property type="match status" value="1"/>
</dbReference>
<dbReference type="PANTHER" id="PTHR11712">
    <property type="entry name" value="POLYKETIDE SYNTHASE-RELATED"/>
    <property type="match status" value="1"/>
</dbReference>
<sequence length="412" mass="42072">MNSPRIAVTGLGLLTSAGYGTKASWVGICSGRPTAAPDPELTGLPVDFSCRVPDLDADRRLGRRLSRRLDRFGAMAVLAAREAVEDAGFAAREDRPRDWDPARVAVVLGVGSNSLATYPTEFGRLNDQRADRVSAHALPRSIPNLVAGEVSLDLGATGPGFTVNTACASGSTAIGLARQLLLAGLADIAVCGGSDSVCTGMPAACFAQMRALSRRTGQPARASRPFDVDRDGFVLGEGAGVLVLERGEHAAARRARIHAHLDGFGGSCDAYDAVAPHPKGEGLAAAIKAALAEADLAPTDIDLISAHATGTQPGDLAEARALRSLFLDPPPVTALKGTLGHAIGAAGAIAAVSAVLSLEQGLVPPTANLDRQDPAIGLNVVSGVPRLLPLRTTLVNASGFGGQNAALAFSAA</sequence>
<dbReference type="RefSeq" id="WP_381837280.1">
    <property type="nucleotide sequence ID" value="NZ_JBHTCF010000018.1"/>
</dbReference>
<evidence type="ECO:0000313" key="5">
    <source>
        <dbReference type="EMBL" id="MFC7308874.1"/>
    </source>
</evidence>
<dbReference type="CDD" id="cd00834">
    <property type="entry name" value="KAS_I_II"/>
    <property type="match status" value="1"/>
</dbReference>
<keyword evidence="6" id="KW-1185">Reference proteome</keyword>
<accession>A0ABW2JRR3</accession>
<evidence type="ECO:0000256" key="2">
    <source>
        <dbReference type="ARBA" id="ARBA00022679"/>
    </source>
</evidence>
<dbReference type="InterPro" id="IPR016039">
    <property type="entry name" value="Thiolase-like"/>
</dbReference>
<feature type="domain" description="Ketosynthase family 3 (KS3)" evidence="4">
    <location>
        <begin position="3"/>
        <end position="411"/>
    </location>
</feature>
<dbReference type="InterPro" id="IPR000794">
    <property type="entry name" value="Beta-ketoacyl_synthase"/>
</dbReference>
<dbReference type="Gene3D" id="3.40.47.10">
    <property type="match status" value="2"/>
</dbReference>
<dbReference type="InterPro" id="IPR020841">
    <property type="entry name" value="PKS_Beta-ketoAc_synthase_dom"/>
</dbReference>
<dbReference type="EMBL" id="JBHTCF010000018">
    <property type="protein sequence ID" value="MFC7308874.1"/>
    <property type="molecule type" value="Genomic_DNA"/>
</dbReference>
<evidence type="ECO:0000259" key="4">
    <source>
        <dbReference type="PROSITE" id="PS52004"/>
    </source>
</evidence>
<gene>
    <name evidence="5" type="ORF">ACFQVC_32250</name>
</gene>
<dbReference type="SUPFAM" id="SSF53901">
    <property type="entry name" value="Thiolase-like"/>
    <property type="match status" value="2"/>
</dbReference>
<protein>
    <submittedName>
        <fullName evidence="5">Beta-ketoacyl-[acyl-carrier-protein] synthase family protein</fullName>
    </submittedName>
</protein>
<reference evidence="6" key="1">
    <citation type="journal article" date="2019" name="Int. J. Syst. Evol. Microbiol.">
        <title>The Global Catalogue of Microorganisms (GCM) 10K type strain sequencing project: providing services to taxonomists for standard genome sequencing and annotation.</title>
        <authorList>
            <consortium name="The Broad Institute Genomics Platform"/>
            <consortium name="The Broad Institute Genome Sequencing Center for Infectious Disease"/>
            <person name="Wu L."/>
            <person name="Ma J."/>
        </authorList>
    </citation>
    <scope>NUCLEOTIDE SEQUENCE [LARGE SCALE GENOMIC DNA]</scope>
    <source>
        <strain evidence="6">SYNS20</strain>
    </source>
</reference>
<proteinExistence type="inferred from homology"/>
<dbReference type="SMART" id="SM00825">
    <property type="entry name" value="PKS_KS"/>
    <property type="match status" value="1"/>
</dbReference>
<name>A0ABW2JRR3_9ACTN</name>
<dbReference type="Proteomes" id="UP001596523">
    <property type="component" value="Unassembled WGS sequence"/>
</dbReference>
<dbReference type="PANTHER" id="PTHR11712:SF347">
    <property type="entry name" value="BETA KETOACYL-ACYL CARRIER PROTEIN SYNTHASE"/>
    <property type="match status" value="1"/>
</dbReference>
<comment type="caution">
    <text evidence="5">The sequence shown here is derived from an EMBL/GenBank/DDBJ whole genome shotgun (WGS) entry which is preliminary data.</text>
</comment>
<organism evidence="5 6">
    <name type="scientific">Streptomyces monticola</name>
    <dbReference type="NCBI Taxonomy" id="2666263"/>
    <lineage>
        <taxon>Bacteria</taxon>
        <taxon>Bacillati</taxon>
        <taxon>Actinomycetota</taxon>
        <taxon>Actinomycetes</taxon>
        <taxon>Kitasatosporales</taxon>
        <taxon>Streptomycetaceae</taxon>
        <taxon>Streptomyces</taxon>
    </lineage>
</organism>
<evidence type="ECO:0000256" key="1">
    <source>
        <dbReference type="ARBA" id="ARBA00008467"/>
    </source>
</evidence>
<comment type="similarity">
    <text evidence="1 3">Belongs to the thiolase-like superfamily. Beta-ketoacyl-ACP synthases family.</text>
</comment>
<evidence type="ECO:0000313" key="6">
    <source>
        <dbReference type="Proteomes" id="UP001596523"/>
    </source>
</evidence>
<dbReference type="PROSITE" id="PS52004">
    <property type="entry name" value="KS3_2"/>
    <property type="match status" value="1"/>
</dbReference>
<dbReference type="InterPro" id="IPR014030">
    <property type="entry name" value="Ketoacyl_synth_N"/>
</dbReference>
<evidence type="ECO:0000256" key="3">
    <source>
        <dbReference type="RuleBase" id="RU003694"/>
    </source>
</evidence>